<protein>
    <submittedName>
        <fullName evidence="4">Nonribosomal peptide synthetase</fullName>
    </submittedName>
</protein>
<dbReference type="InterPro" id="IPR025110">
    <property type="entry name" value="AMP-bd_C"/>
</dbReference>
<dbReference type="PRINTS" id="PR00154">
    <property type="entry name" value="AMPBINDING"/>
</dbReference>
<dbReference type="InterPro" id="IPR020459">
    <property type="entry name" value="AMP-binding"/>
</dbReference>
<dbReference type="FunFam" id="3.40.50.12780:FF:000012">
    <property type="entry name" value="Non-ribosomal peptide synthetase"/>
    <property type="match status" value="1"/>
</dbReference>
<dbReference type="InterPro" id="IPR045851">
    <property type="entry name" value="AMP-bd_C_sf"/>
</dbReference>
<dbReference type="InterPro" id="IPR042099">
    <property type="entry name" value="ANL_N_sf"/>
</dbReference>
<organism evidence="4">
    <name type="scientific">Streptomyces atroolivaceus</name>
    <dbReference type="NCBI Taxonomy" id="66869"/>
    <lineage>
        <taxon>Bacteria</taxon>
        <taxon>Bacillati</taxon>
        <taxon>Actinomycetota</taxon>
        <taxon>Actinomycetes</taxon>
        <taxon>Kitasatosporales</taxon>
        <taxon>Streptomycetaceae</taxon>
        <taxon>Streptomyces</taxon>
    </lineage>
</organism>
<keyword evidence="2" id="KW-0597">Phosphoprotein</keyword>
<name>Q8GGQ9_STRAZ</name>
<dbReference type="PROSITE" id="PS50075">
    <property type="entry name" value="CARRIER"/>
    <property type="match status" value="1"/>
</dbReference>
<dbReference type="Gene3D" id="1.10.1200.10">
    <property type="entry name" value="ACP-like"/>
    <property type="match status" value="1"/>
</dbReference>
<keyword evidence="1" id="KW-0596">Phosphopantetheine</keyword>
<dbReference type="InterPro" id="IPR000873">
    <property type="entry name" value="AMP-dep_synth/lig_dom"/>
</dbReference>
<proteinExistence type="predicted"/>
<evidence type="ECO:0000259" key="3">
    <source>
        <dbReference type="PROSITE" id="PS50075"/>
    </source>
</evidence>
<dbReference type="Pfam" id="PF13193">
    <property type="entry name" value="AMP-binding_C"/>
    <property type="match status" value="1"/>
</dbReference>
<dbReference type="PANTHER" id="PTHR45527:SF1">
    <property type="entry name" value="FATTY ACID SYNTHASE"/>
    <property type="match status" value="1"/>
</dbReference>
<evidence type="ECO:0000256" key="2">
    <source>
        <dbReference type="ARBA" id="ARBA00022553"/>
    </source>
</evidence>
<dbReference type="GO" id="GO:0031177">
    <property type="term" value="F:phosphopantetheine binding"/>
    <property type="evidence" value="ECO:0007669"/>
    <property type="project" value="TreeGrafter"/>
</dbReference>
<dbReference type="PROSITE" id="PS00455">
    <property type="entry name" value="AMP_BINDING"/>
    <property type="match status" value="1"/>
</dbReference>
<reference evidence="4" key="3">
    <citation type="journal article" date="2003" name="Proc. Natl. Acad. Sci. U.S.A.">
        <title>Type I polyketide synthase requiring a discrete acyltransferase for polyketide biosynthesis.</title>
        <authorList>
            <person name="Cheng Y.Q."/>
            <person name="Tang G.L."/>
            <person name="Shen B."/>
        </authorList>
    </citation>
    <scope>NUCLEOTIDE SEQUENCE</scope>
</reference>
<feature type="domain" description="Carrier" evidence="3">
    <location>
        <begin position="840"/>
        <end position="913"/>
    </location>
</feature>
<dbReference type="InterPro" id="IPR020845">
    <property type="entry name" value="AMP-binding_CS"/>
</dbReference>
<dbReference type="NCBIfam" id="TIGR01733">
    <property type="entry name" value="AA-adenyl-dom"/>
    <property type="match status" value="1"/>
</dbReference>
<accession>Q8GGQ9</accession>
<dbReference type="SUPFAM" id="SSF56801">
    <property type="entry name" value="Acetyl-CoA synthetase-like"/>
    <property type="match status" value="1"/>
</dbReference>
<reference evidence="4" key="4">
    <citation type="journal article" date="2004" name="Chem. Biol.">
        <title>Leinamycin biosynthesis revealing unprecedented architectural complexity for a hybrid polyketide synthase and nonribosomal peptide synthetase.</title>
        <authorList>
            <person name="Tang G.L."/>
            <person name="Cheng Y.Q."/>
            <person name="Shen B."/>
        </authorList>
    </citation>
    <scope>NUCLEOTIDE SEQUENCE</scope>
</reference>
<dbReference type="CDD" id="cd17643">
    <property type="entry name" value="A_NRPS_Cytc1-like"/>
    <property type="match status" value="1"/>
</dbReference>
<reference evidence="4" key="1">
    <citation type="journal article" date="2002" name="J. Bacteriol.">
        <title>Identification and localization of the gene cluster encoding biosynthesis of the antitumor macrolactam leinamycin in Streptomyces atroolivaceus S-140.</title>
        <authorList>
            <person name="Cheng Y.Q."/>
            <person name="Tang G.L."/>
            <person name="Shen B."/>
        </authorList>
    </citation>
    <scope>NUCLEOTIDE SEQUENCE</scope>
</reference>
<reference evidence="4" key="2">
    <citation type="submission" date="2002-02" db="EMBL/GenBank/DDBJ databases">
        <authorList>
            <person name="Cheng Y.-Q."/>
            <person name="Tang G.-L."/>
            <person name="Shen B."/>
        </authorList>
    </citation>
    <scope>NUCLEOTIDE SEQUENCE</scope>
</reference>
<dbReference type="PROSITE" id="PS00012">
    <property type="entry name" value="PHOSPHOPANTETHEINE"/>
    <property type="match status" value="1"/>
</dbReference>
<dbReference type="InterPro" id="IPR010071">
    <property type="entry name" value="AA_adenyl_dom"/>
</dbReference>
<dbReference type="InterPro" id="IPR006162">
    <property type="entry name" value="Ppantetheine_attach_site"/>
</dbReference>
<dbReference type="GO" id="GO:0044550">
    <property type="term" value="P:secondary metabolite biosynthetic process"/>
    <property type="evidence" value="ECO:0007669"/>
    <property type="project" value="TreeGrafter"/>
</dbReference>
<dbReference type="GO" id="GO:0005829">
    <property type="term" value="C:cytosol"/>
    <property type="evidence" value="ECO:0007669"/>
    <property type="project" value="TreeGrafter"/>
</dbReference>
<sequence>MSSNSPSVAARHAAVYAVAPGYSAEDCRAALAGAPWPGPGRLRLWAEPVPAPSDSPAALRRRTRELHGRHGGEGVRLTLLEYADGVRDLVAVTGPGDDGADRLDRAALAALGPARPLAGSGSPSDPGCRAVPVPGLGAGGAMATAWDLTAALLLIAARTRAQDEPVLDVAVHTTDGVRRVSLRVAALDEDQPVSAYRAWVREQAEQTSAQDGGGGPRLALDVDLRPRAVPAVRRLPALHARHPVTVRVTASDADGTPQVHCWTLPGTPADQLPTDFEQQLAVVAHQLLCGDQNLPLADVALHEPAERARILDLGRTPRAADSGPRRIDQLVRDRAERTPDAVALRDPQGEHTWTYGELVDRSDRFAAALRGLGVRPGDRVGVCLDRSAQLVSVLLAVMTAGAAYVPLDPTYPADRLAYTADDAGLSLVVVEDGGKDDGNAFADHATVTLPRLRELAAGQGAWEEPGTVGPDDPAYIIYTSGSTGRPKGVVVPHRNVGRLLDATADDFRLGPQDVWTWFHSAAFDFSVWEIWGALGTGGRLVVVPYWTCRSPEDFRALLLDERVTVLNQTPSAFSRLLPLERAAPTPLALRLVVFGGEPLDARALLPWFDTHPESACRMVNMFGITETTVHVTAQTVTRADALASSQSVGRALPGWSVRVLDTRGRLVQPGCVGEIAVGGDGLALEYLGRPELTAERFVPDPDGEGRLYLSGDKGRQLPDGRLEHLGRLDSQVKLRGHRIELDEIRSVLLTHPSVRAAAVVLTRPTDANGEDATLDAYAVLDGADAREVRRHAARLLPEYMVPATVTPLAELPLTVNGKVDVAALPAPRAAGGELPCVADESAQGTLAAVLAAWHTAFGEQVAAGDDFFELGGNSLRALRVVHLLRDAGLRVDVRDVYRLRTPSALAEAASTAPADAARTA</sequence>
<dbReference type="PANTHER" id="PTHR45527">
    <property type="entry name" value="NONRIBOSOMAL PEPTIDE SYNTHETASE"/>
    <property type="match status" value="1"/>
</dbReference>
<dbReference type="GO" id="GO:0043041">
    <property type="term" value="P:amino acid activation for nonribosomal peptide biosynthetic process"/>
    <property type="evidence" value="ECO:0007669"/>
    <property type="project" value="TreeGrafter"/>
</dbReference>
<dbReference type="AlphaFoldDB" id="Q8GGQ9"/>
<dbReference type="EMBL" id="AF484556">
    <property type="protein sequence ID" value="AAN85506.1"/>
    <property type="molecule type" value="Genomic_DNA"/>
</dbReference>
<dbReference type="InterPro" id="IPR036736">
    <property type="entry name" value="ACP-like_sf"/>
</dbReference>
<dbReference type="Gene3D" id="3.30.300.30">
    <property type="match status" value="1"/>
</dbReference>
<dbReference type="InterPro" id="IPR009081">
    <property type="entry name" value="PP-bd_ACP"/>
</dbReference>
<evidence type="ECO:0000313" key="4">
    <source>
        <dbReference type="EMBL" id="AAN85506.1"/>
    </source>
</evidence>
<dbReference type="SUPFAM" id="SSF47336">
    <property type="entry name" value="ACP-like"/>
    <property type="match status" value="1"/>
</dbReference>
<dbReference type="Pfam" id="PF00501">
    <property type="entry name" value="AMP-binding"/>
    <property type="match status" value="1"/>
</dbReference>
<dbReference type="Pfam" id="PF00550">
    <property type="entry name" value="PP-binding"/>
    <property type="match status" value="1"/>
</dbReference>
<dbReference type="Gene3D" id="3.40.50.12780">
    <property type="entry name" value="N-terminal domain of ligase-like"/>
    <property type="match status" value="1"/>
</dbReference>
<evidence type="ECO:0000256" key="1">
    <source>
        <dbReference type="ARBA" id="ARBA00022450"/>
    </source>
</evidence>